<evidence type="ECO:0000256" key="1">
    <source>
        <dbReference type="SAM" id="MobiDB-lite"/>
    </source>
</evidence>
<reference evidence="2 3" key="1">
    <citation type="submission" date="2018-10" db="EMBL/GenBank/DDBJ databases">
        <title>Complete genome sequence of Pseudomonas pelagia strain Kongs-67.</title>
        <authorList>
            <person name="Sinha R.K."/>
            <person name="Krishnan K."/>
        </authorList>
    </citation>
    <scope>NUCLEOTIDE SEQUENCE [LARGE SCALE GENOMIC DNA]</scope>
    <source>
        <strain evidence="2 3">Kongs-67</strain>
    </source>
</reference>
<evidence type="ECO:0000313" key="3">
    <source>
        <dbReference type="Proteomes" id="UP000344571"/>
    </source>
</evidence>
<protein>
    <submittedName>
        <fullName evidence="2">6-phosphofructokinase</fullName>
    </submittedName>
</protein>
<sequence length="76" mass="8125">MGRTGFPSEKRQAASGKRQAASGKRQARSVWAAARQCQHSNQNPANAGGVFLEAYSLKLVANRPEAVSPRAESDRG</sequence>
<keyword evidence="3" id="KW-1185">Reference proteome</keyword>
<dbReference type="EMBL" id="CP033116">
    <property type="protein sequence ID" value="QFY56814.1"/>
    <property type="molecule type" value="Genomic_DNA"/>
</dbReference>
<organism evidence="2 3">
    <name type="scientific">Halopseudomonas pelagia</name>
    <dbReference type="NCBI Taxonomy" id="553151"/>
    <lineage>
        <taxon>Bacteria</taxon>
        <taxon>Pseudomonadati</taxon>
        <taxon>Pseudomonadota</taxon>
        <taxon>Gammaproteobacteria</taxon>
        <taxon>Pseudomonadales</taxon>
        <taxon>Pseudomonadaceae</taxon>
        <taxon>Halopseudomonas</taxon>
    </lineage>
</organism>
<accession>A0ABX6CST0</accession>
<feature type="region of interest" description="Disordered" evidence="1">
    <location>
        <begin position="1"/>
        <end position="47"/>
    </location>
</feature>
<gene>
    <name evidence="2" type="ORF">EAO82_10840</name>
</gene>
<evidence type="ECO:0000313" key="2">
    <source>
        <dbReference type="EMBL" id="QFY56814.1"/>
    </source>
</evidence>
<proteinExistence type="predicted"/>
<dbReference type="NCBIfam" id="NF041631">
    <property type="entry name" value="KRQAASG_repeat"/>
    <property type="match status" value="1"/>
</dbReference>
<dbReference type="Proteomes" id="UP000344571">
    <property type="component" value="Chromosome"/>
</dbReference>
<name>A0ABX6CST0_9GAMM</name>